<evidence type="ECO:0000313" key="2">
    <source>
        <dbReference type="EMBL" id="GBP12667.1"/>
    </source>
</evidence>
<keyword evidence="3" id="KW-1185">Reference proteome</keyword>
<dbReference type="Proteomes" id="UP000299102">
    <property type="component" value="Unassembled WGS sequence"/>
</dbReference>
<feature type="region of interest" description="Disordered" evidence="1">
    <location>
        <begin position="1"/>
        <end position="73"/>
    </location>
</feature>
<accession>A0A4C1TGX0</accession>
<reference evidence="2 3" key="1">
    <citation type="journal article" date="2019" name="Commun. Biol.">
        <title>The bagworm genome reveals a unique fibroin gene that provides high tensile strength.</title>
        <authorList>
            <person name="Kono N."/>
            <person name="Nakamura H."/>
            <person name="Ohtoshi R."/>
            <person name="Tomita M."/>
            <person name="Numata K."/>
            <person name="Arakawa K."/>
        </authorList>
    </citation>
    <scope>NUCLEOTIDE SEQUENCE [LARGE SCALE GENOMIC DNA]</scope>
</reference>
<feature type="compositionally biased region" description="Basic residues" evidence="1">
    <location>
        <begin position="8"/>
        <end position="19"/>
    </location>
</feature>
<organism evidence="2 3">
    <name type="scientific">Eumeta variegata</name>
    <name type="common">Bagworm moth</name>
    <name type="synonym">Eumeta japonica</name>
    <dbReference type="NCBI Taxonomy" id="151549"/>
    <lineage>
        <taxon>Eukaryota</taxon>
        <taxon>Metazoa</taxon>
        <taxon>Ecdysozoa</taxon>
        <taxon>Arthropoda</taxon>
        <taxon>Hexapoda</taxon>
        <taxon>Insecta</taxon>
        <taxon>Pterygota</taxon>
        <taxon>Neoptera</taxon>
        <taxon>Endopterygota</taxon>
        <taxon>Lepidoptera</taxon>
        <taxon>Glossata</taxon>
        <taxon>Ditrysia</taxon>
        <taxon>Tineoidea</taxon>
        <taxon>Psychidae</taxon>
        <taxon>Oiketicinae</taxon>
        <taxon>Eumeta</taxon>
    </lineage>
</organism>
<name>A0A4C1TGX0_EUMVA</name>
<dbReference type="AlphaFoldDB" id="A0A4C1TGX0"/>
<feature type="compositionally biased region" description="Basic and acidic residues" evidence="1">
    <location>
        <begin position="45"/>
        <end position="56"/>
    </location>
</feature>
<sequence>MSDSNQDKKKKVTNLIRKRKQEEERDKNTSKINKYFTALPSTSKESLETETSHVIDEGVVESDSKNASYSDHAAEVTSVPLPDTADTPLSPPRQLSSLIPTFSKDDPGLWPEVLNATLIQYLTENPIKQIKQYNFPRASSGRKFSEYYYERHLGNGEKYHREWLLYSVFKMPFTASVASYLNQNIKINSARELVIGNI</sequence>
<proteinExistence type="predicted"/>
<dbReference type="EMBL" id="BGZK01000052">
    <property type="protein sequence ID" value="GBP12667.1"/>
    <property type="molecule type" value="Genomic_DNA"/>
</dbReference>
<dbReference type="OrthoDB" id="6773197at2759"/>
<evidence type="ECO:0000256" key="1">
    <source>
        <dbReference type="SAM" id="MobiDB-lite"/>
    </source>
</evidence>
<comment type="caution">
    <text evidence="2">The sequence shown here is derived from an EMBL/GenBank/DDBJ whole genome shotgun (WGS) entry which is preliminary data.</text>
</comment>
<evidence type="ECO:0000313" key="3">
    <source>
        <dbReference type="Proteomes" id="UP000299102"/>
    </source>
</evidence>
<dbReference type="STRING" id="151549.A0A4C1TGX0"/>
<feature type="compositionally biased region" description="Basic and acidic residues" evidence="1">
    <location>
        <begin position="20"/>
        <end position="29"/>
    </location>
</feature>
<protein>
    <submittedName>
        <fullName evidence="2">Zinc finger MYM-type protein 5</fullName>
    </submittedName>
</protein>
<gene>
    <name evidence="2" type="primary">ZMYM5</name>
    <name evidence="2" type="ORF">EVAR_10315_1</name>
</gene>